<sequence length="189" mass="21218">MAWWRRKPDKANRDVRVGIRSSRTPVDESTTQVTVTRVKDVGGRYFPHLAGVVLRAVPTLPPPTGWEYASSRRYSAGDGAELLYRMPMLVCPVHNLSRGESRDYTVPAAAGTIAGLLLGSLTTKAWIDDGRKVTWLNDHDNQPGLFDFAERFHSDPDVRIYDVDTAGSRIKIKHRRTVRLSHLDEHAAD</sequence>
<dbReference type="AlphaFoldDB" id="A0A7Z0A9K7"/>
<organism evidence="1 2">
    <name type="scientific">Spelaeicoccus albus</name>
    <dbReference type="NCBI Taxonomy" id="1280376"/>
    <lineage>
        <taxon>Bacteria</taxon>
        <taxon>Bacillati</taxon>
        <taxon>Actinomycetota</taxon>
        <taxon>Actinomycetes</taxon>
        <taxon>Micrococcales</taxon>
        <taxon>Brevibacteriaceae</taxon>
        <taxon>Spelaeicoccus</taxon>
    </lineage>
</organism>
<gene>
    <name evidence="1" type="ORF">BJY26_000414</name>
</gene>
<name>A0A7Z0A9K7_9MICO</name>
<evidence type="ECO:0000313" key="1">
    <source>
        <dbReference type="EMBL" id="NYI66108.1"/>
    </source>
</evidence>
<dbReference type="EMBL" id="JACBZP010000001">
    <property type="protein sequence ID" value="NYI66108.1"/>
    <property type="molecule type" value="Genomic_DNA"/>
</dbReference>
<dbReference type="Proteomes" id="UP000539111">
    <property type="component" value="Unassembled WGS sequence"/>
</dbReference>
<reference evidence="1 2" key="1">
    <citation type="submission" date="2020-07" db="EMBL/GenBank/DDBJ databases">
        <title>Sequencing the genomes of 1000 actinobacteria strains.</title>
        <authorList>
            <person name="Klenk H.-P."/>
        </authorList>
    </citation>
    <scope>NUCLEOTIDE SEQUENCE [LARGE SCALE GENOMIC DNA]</scope>
    <source>
        <strain evidence="1 2">DSM 26341</strain>
    </source>
</reference>
<dbReference type="RefSeq" id="WP_179425238.1">
    <property type="nucleotide sequence ID" value="NZ_JACBZP010000001.1"/>
</dbReference>
<proteinExistence type="predicted"/>
<keyword evidence="2" id="KW-1185">Reference proteome</keyword>
<accession>A0A7Z0A9K7</accession>
<evidence type="ECO:0000313" key="2">
    <source>
        <dbReference type="Proteomes" id="UP000539111"/>
    </source>
</evidence>
<comment type="caution">
    <text evidence="1">The sequence shown here is derived from an EMBL/GenBank/DDBJ whole genome shotgun (WGS) entry which is preliminary data.</text>
</comment>
<protein>
    <submittedName>
        <fullName evidence="1">Uncharacterized protein</fullName>
    </submittedName>
</protein>